<evidence type="ECO:0000256" key="5">
    <source>
        <dbReference type="ARBA" id="ARBA00047942"/>
    </source>
</evidence>
<dbReference type="Pfam" id="PF23653">
    <property type="entry name" value="DUF7149"/>
    <property type="match status" value="1"/>
</dbReference>
<dbReference type="STRING" id="261392.SAMN02745149_00104"/>
<dbReference type="Pfam" id="PF07669">
    <property type="entry name" value="Eco57I"/>
    <property type="match status" value="1"/>
</dbReference>
<evidence type="ECO:0000259" key="8">
    <source>
        <dbReference type="Pfam" id="PF23653"/>
    </source>
</evidence>
<dbReference type="EC" id="2.1.1.72" evidence="1"/>
<feature type="domain" description="Type II methyltransferase M.TaqI-like" evidence="7">
    <location>
        <begin position="613"/>
        <end position="873"/>
    </location>
</feature>
<dbReference type="RefSeq" id="WP_078932025.1">
    <property type="nucleotide sequence ID" value="NZ_FUWG01000002.1"/>
</dbReference>
<dbReference type="PROSITE" id="PS00092">
    <property type="entry name" value="N6_MTASE"/>
    <property type="match status" value="1"/>
</dbReference>
<dbReference type="PANTHER" id="PTHR33841:SF1">
    <property type="entry name" value="DNA METHYLTRANSFERASE A"/>
    <property type="match status" value="1"/>
</dbReference>
<dbReference type="PRINTS" id="PR00507">
    <property type="entry name" value="N12N6MTFRASE"/>
</dbReference>
<evidence type="ECO:0000259" key="9">
    <source>
        <dbReference type="Pfam" id="PF25120"/>
    </source>
</evidence>
<dbReference type="GO" id="GO:0032259">
    <property type="term" value="P:methylation"/>
    <property type="evidence" value="ECO:0007669"/>
    <property type="project" value="UniProtKB-KW"/>
</dbReference>
<feature type="coiled-coil region" evidence="6">
    <location>
        <begin position="690"/>
        <end position="717"/>
    </location>
</feature>
<proteinExistence type="predicted"/>
<evidence type="ECO:0000259" key="7">
    <source>
        <dbReference type="Pfam" id="PF07669"/>
    </source>
</evidence>
<gene>
    <name evidence="10" type="ORF">SAMN02745149_00104</name>
</gene>
<keyword evidence="11" id="KW-1185">Reference proteome</keyword>
<dbReference type="InterPro" id="IPR055573">
    <property type="entry name" value="DUF7149"/>
</dbReference>
<dbReference type="InterPro" id="IPR029063">
    <property type="entry name" value="SAM-dependent_MTases_sf"/>
</dbReference>
<dbReference type="InterPro" id="IPR050953">
    <property type="entry name" value="N4_N6_ade-DNA_methylase"/>
</dbReference>
<evidence type="ECO:0000256" key="1">
    <source>
        <dbReference type="ARBA" id="ARBA00011900"/>
    </source>
</evidence>
<evidence type="ECO:0000313" key="11">
    <source>
        <dbReference type="Proteomes" id="UP000190423"/>
    </source>
</evidence>
<keyword evidence="6" id="KW-0175">Coiled coil</keyword>
<evidence type="ECO:0000256" key="6">
    <source>
        <dbReference type="SAM" id="Coils"/>
    </source>
</evidence>
<dbReference type="GeneID" id="78315427"/>
<dbReference type="OrthoDB" id="353422at2"/>
<evidence type="ECO:0000256" key="3">
    <source>
        <dbReference type="ARBA" id="ARBA00022679"/>
    </source>
</evidence>
<evidence type="ECO:0000313" key="10">
    <source>
        <dbReference type="EMBL" id="SJZ29602.1"/>
    </source>
</evidence>
<dbReference type="AlphaFoldDB" id="A0A1T4JHF0"/>
<organism evidence="10 11">
    <name type="scientific">Treponema porcinum</name>
    <dbReference type="NCBI Taxonomy" id="261392"/>
    <lineage>
        <taxon>Bacteria</taxon>
        <taxon>Pseudomonadati</taxon>
        <taxon>Spirochaetota</taxon>
        <taxon>Spirochaetia</taxon>
        <taxon>Spirochaetales</taxon>
        <taxon>Treponemataceae</taxon>
        <taxon>Treponema</taxon>
    </lineage>
</organism>
<evidence type="ECO:0000256" key="4">
    <source>
        <dbReference type="ARBA" id="ARBA00022691"/>
    </source>
</evidence>
<feature type="domain" description="DUF7814" evidence="9">
    <location>
        <begin position="240"/>
        <end position="452"/>
    </location>
</feature>
<dbReference type="Pfam" id="PF25120">
    <property type="entry name" value="DUF7814"/>
    <property type="match status" value="1"/>
</dbReference>
<dbReference type="SUPFAM" id="SSF53335">
    <property type="entry name" value="S-adenosyl-L-methionine-dependent methyltransferases"/>
    <property type="match status" value="1"/>
</dbReference>
<reference evidence="10 11" key="1">
    <citation type="submission" date="2017-02" db="EMBL/GenBank/DDBJ databases">
        <authorList>
            <person name="Peterson S.W."/>
        </authorList>
    </citation>
    <scope>NUCLEOTIDE SEQUENCE [LARGE SCALE GENOMIC DNA]</scope>
    <source>
        <strain evidence="10 11">ATCC BAA-908</strain>
    </source>
</reference>
<keyword evidence="3 10" id="KW-0808">Transferase</keyword>
<comment type="catalytic activity">
    <reaction evidence="5">
        <text>a 2'-deoxyadenosine in DNA + S-adenosyl-L-methionine = an N(6)-methyl-2'-deoxyadenosine in DNA + S-adenosyl-L-homocysteine + H(+)</text>
        <dbReference type="Rhea" id="RHEA:15197"/>
        <dbReference type="Rhea" id="RHEA-COMP:12418"/>
        <dbReference type="Rhea" id="RHEA-COMP:12419"/>
        <dbReference type="ChEBI" id="CHEBI:15378"/>
        <dbReference type="ChEBI" id="CHEBI:57856"/>
        <dbReference type="ChEBI" id="CHEBI:59789"/>
        <dbReference type="ChEBI" id="CHEBI:90615"/>
        <dbReference type="ChEBI" id="CHEBI:90616"/>
        <dbReference type="EC" id="2.1.1.72"/>
    </reaction>
</comment>
<dbReference type="Proteomes" id="UP000190423">
    <property type="component" value="Unassembled WGS sequence"/>
</dbReference>
<feature type="domain" description="DUF7149" evidence="8">
    <location>
        <begin position="7"/>
        <end position="239"/>
    </location>
</feature>
<dbReference type="GO" id="GO:0009007">
    <property type="term" value="F:site-specific DNA-methyltransferase (adenine-specific) activity"/>
    <property type="evidence" value="ECO:0007669"/>
    <property type="project" value="UniProtKB-EC"/>
</dbReference>
<dbReference type="GO" id="GO:0003676">
    <property type="term" value="F:nucleic acid binding"/>
    <property type="evidence" value="ECO:0007669"/>
    <property type="project" value="InterPro"/>
</dbReference>
<dbReference type="InterPro" id="IPR011639">
    <property type="entry name" value="MethylTrfase_TaqI-like_dom"/>
</dbReference>
<sequence>MSITFISAKKALNSAFFKLPVLESEIQKLSKNLEIYINSAKDGEYEEYHKGLIKDFFANTWYSPSYSVNTNGREDLVIFNGNDTASKPAVIIEAKSPTNMAEMFSKNNQNCKALQECVYYFLQENLKFGNNEIKHIIITNYEDFYIFDAKDFSRFFLAKTNPIIDQFNKFEAKQLVDTKTSFFYENCAKPAIEKWIECENINVTHVNPKDFYGKGAESLIPLYKIFSPEHLLAKPFANDSNSLDRNFYAELLHIIGLEEIKDGGKKLIQRKSADSRDSASLIESAIYQLEEEISNEEKCFEIALHLVITWVNRLLFLKLVESQQVAYQKGNIDYKFLTEKLVPDFDELNILFFKVLGRKIENRDSEVREKYKFVPYLNSSLFEISEEESRLQIRGIKNKPIKLYSKTVLKDEKGNRLTGTLDNLAYIFRFLDAYNFSSDSAGGITQNSKTLINASVLGLIFEKINGYKDGSFFTPGFITEYMAKETVERAVIQKFNDAKGWKCKNLDELADEIDDRAEANEIFNTIRICDPAVGSGHFLVSILNRLLFIKSYLDILLDKNGKRIKRGDWELRLENDEISILDEDGNPFVYTTNSERQRVQETIFAEKRTIIENCLFGVDINPASVYICRLRLWIELLKNTYYTEESSYTQLETLPNIDINIKCGNSLISKYDVRTGSSVIEQVKNDETKSKEFKKLVNEYKKAVSAYKNENNKETKRTVDEAIRKVKSQIRGVIQYDLFDEEANEKALKNDIFKNSLEWMFEFPELLDDDGRFIGFDAVIGNPPYGIFNKKQNQKISLTTDDTAIELIRERYAEADEGMINAAKVFYALGFRLMAKSGYLCMIIPFGILADTSSVKIRNSIFENHSFLRVDAFPERDSTTRRVFEDAKMSTAILLSSNEKKEAEMTIGVTFEKIIPKKRASFSVQDIRDFSPEMMQIPMCDRDTFNLLMNLRSRRDLLKFGDIAPSIEGEVHMTKCKPAITSDSSKAQFLKGAQIAKWYYKTDSSEISQGDIEFIDTEKLNSVCSAEKILNASHERIVFQRLTGINEKYRLKATIIPENIYIANSVNNLTYQTNYPPKLLLALFNSKLLNFIFKATSTSSNVNGYEVDALPLPQLSEDNAELQKTIISLAEQILTTKNADVMADTSKEEAEIDTLVYNLYGLTDDEIAIIEEK</sequence>
<evidence type="ECO:0000256" key="2">
    <source>
        <dbReference type="ARBA" id="ARBA00022603"/>
    </source>
</evidence>
<dbReference type="GO" id="GO:0006304">
    <property type="term" value="P:DNA modification"/>
    <property type="evidence" value="ECO:0007669"/>
    <property type="project" value="InterPro"/>
</dbReference>
<keyword evidence="4" id="KW-0949">S-adenosyl-L-methionine</keyword>
<keyword evidence="2 10" id="KW-0489">Methyltransferase</keyword>
<accession>A0A1T4JHF0</accession>
<dbReference type="EMBL" id="FUWG01000002">
    <property type="protein sequence ID" value="SJZ29602.1"/>
    <property type="molecule type" value="Genomic_DNA"/>
</dbReference>
<dbReference type="Gene3D" id="3.40.50.150">
    <property type="entry name" value="Vaccinia Virus protein VP39"/>
    <property type="match status" value="1"/>
</dbReference>
<protein>
    <recommendedName>
        <fullName evidence="1">site-specific DNA-methyltransferase (adenine-specific)</fullName>
        <ecNumber evidence="1">2.1.1.72</ecNumber>
    </recommendedName>
</protein>
<dbReference type="PANTHER" id="PTHR33841">
    <property type="entry name" value="DNA METHYLTRANSFERASE YEEA-RELATED"/>
    <property type="match status" value="1"/>
</dbReference>
<dbReference type="InterPro" id="IPR002052">
    <property type="entry name" value="DNA_methylase_N6_adenine_CS"/>
</dbReference>
<name>A0A1T4JHF0_TREPO</name>
<dbReference type="InterPro" id="IPR056716">
    <property type="entry name" value="DUF7814"/>
</dbReference>